<gene>
    <name evidence="1" type="ORF">K3G42_009733</name>
</gene>
<protein>
    <submittedName>
        <fullName evidence="1">Uncharacterized protein</fullName>
    </submittedName>
</protein>
<accession>A0ACB8EGL1</accession>
<keyword evidence="2" id="KW-1185">Reference proteome</keyword>
<evidence type="ECO:0000313" key="1">
    <source>
        <dbReference type="EMBL" id="KAH7991737.1"/>
    </source>
</evidence>
<organism evidence="1 2">
    <name type="scientific">Sphaerodactylus townsendi</name>
    <dbReference type="NCBI Taxonomy" id="933632"/>
    <lineage>
        <taxon>Eukaryota</taxon>
        <taxon>Metazoa</taxon>
        <taxon>Chordata</taxon>
        <taxon>Craniata</taxon>
        <taxon>Vertebrata</taxon>
        <taxon>Euteleostomi</taxon>
        <taxon>Lepidosauria</taxon>
        <taxon>Squamata</taxon>
        <taxon>Bifurcata</taxon>
        <taxon>Gekkota</taxon>
        <taxon>Sphaerodactylidae</taxon>
        <taxon>Sphaerodactylus</taxon>
    </lineage>
</organism>
<proteinExistence type="predicted"/>
<dbReference type="EMBL" id="CM037616">
    <property type="protein sequence ID" value="KAH7991737.1"/>
    <property type="molecule type" value="Genomic_DNA"/>
</dbReference>
<name>A0ACB8EGL1_9SAUR</name>
<dbReference type="Proteomes" id="UP000827872">
    <property type="component" value="Linkage Group LG03"/>
</dbReference>
<comment type="caution">
    <text evidence="1">The sequence shown here is derived from an EMBL/GenBank/DDBJ whole genome shotgun (WGS) entry which is preliminary data.</text>
</comment>
<reference evidence="1" key="1">
    <citation type="submission" date="2021-08" db="EMBL/GenBank/DDBJ databases">
        <title>The first chromosome-level gecko genome reveals the dynamic sex chromosomes of Neotropical dwarf geckos (Sphaerodactylidae: Sphaerodactylus).</title>
        <authorList>
            <person name="Pinto B.J."/>
            <person name="Keating S.E."/>
            <person name="Gamble T."/>
        </authorList>
    </citation>
    <scope>NUCLEOTIDE SEQUENCE</scope>
    <source>
        <strain evidence="1">TG3544</strain>
    </source>
</reference>
<sequence>MLYRRASGSCTRIQTEVDGIILPGLGSAFVTIKLRLILMTKRVPPAALEVLADRSSLQNCCGTRKVEDEQDVLIDEIVGANCTKYDQAFTANTSRSTQPPLSRASISAIPQV</sequence>
<evidence type="ECO:0000313" key="2">
    <source>
        <dbReference type="Proteomes" id="UP000827872"/>
    </source>
</evidence>